<gene>
    <name evidence="2" type="ORF">PLEPLA_LOCUS3202</name>
</gene>
<feature type="compositionally biased region" description="Polar residues" evidence="1">
    <location>
        <begin position="48"/>
        <end position="65"/>
    </location>
</feature>
<organism evidence="2 3">
    <name type="scientific">Pleuronectes platessa</name>
    <name type="common">European plaice</name>
    <dbReference type="NCBI Taxonomy" id="8262"/>
    <lineage>
        <taxon>Eukaryota</taxon>
        <taxon>Metazoa</taxon>
        <taxon>Chordata</taxon>
        <taxon>Craniata</taxon>
        <taxon>Vertebrata</taxon>
        <taxon>Euteleostomi</taxon>
        <taxon>Actinopterygii</taxon>
        <taxon>Neopterygii</taxon>
        <taxon>Teleostei</taxon>
        <taxon>Neoteleostei</taxon>
        <taxon>Acanthomorphata</taxon>
        <taxon>Carangaria</taxon>
        <taxon>Pleuronectiformes</taxon>
        <taxon>Pleuronectoidei</taxon>
        <taxon>Pleuronectidae</taxon>
        <taxon>Pleuronectes</taxon>
    </lineage>
</organism>
<dbReference type="AlphaFoldDB" id="A0A9N7Y7E3"/>
<evidence type="ECO:0000313" key="2">
    <source>
        <dbReference type="EMBL" id="CAB1415486.1"/>
    </source>
</evidence>
<sequence>MLFCDGVEQMFDDITSPSHPADLQQAAVSCDWSEVQVRSSEFRGRRATVSSEDNAPTRRSSTETSGPAAARWSVRSRCCSSSYRATKLLIETLRPPGGPTVKCHPAPGPQVYRAGSRLRGPTHKWTELWVLQETDERCPRASSTVKVTCYRDDQSVPDAPLTRVHAVSLTCRLQPCTEENTQASVMQQPRTNKQTNKQTNKIVDLGLFQGTTTDPEWTCSSILK</sequence>
<dbReference type="EMBL" id="CADEAL010000158">
    <property type="protein sequence ID" value="CAB1415486.1"/>
    <property type="molecule type" value="Genomic_DNA"/>
</dbReference>
<name>A0A9N7Y7E3_PLEPL</name>
<proteinExistence type="predicted"/>
<feature type="region of interest" description="Disordered" evidence="1">
    <location>
        <begin position="43"/>
        <end position="68"/>
    </location>
</feature>
<protein>
    <submittedName>
        <fullName evidence="2">Uncharacterized protein</fullName>
    </submittedName>
</protein>
<evidence type="ECO:0000313" key="3">
    <source>
        <dbReference type="Proteomes" id="UP001153269"/>
    </source>
</evidence>
<keyword evidence="3" id="KW-1185">Reference proteome</keyword>
<accession>A0A9N7Y7E3</accession>
<reference evidence="2" key="1">
    <citation type="submission" date="2020-03" db="EMBL/GenBank/DDBJ databases">
        <authorList>
            <person name="Weist P."/>
        </authorList>
    </citation>
    <scope>NUCLEOTIDE SEQUENCE</scope>
</reference>
<dbReference type="Proteomes" id="UP001153269">
    <property type="component" value="Unassembled WGS sequence"/>
</dbReference>
<comment type="caution">
    <text evidence="2">The sequence shown here is derived from an EMBL/GenBank/DDBJ whole genome shotgun (WGS) entry which is preliminary data.</text>
</comment>
<evidence type="ECO:0000256" key="1">
    <source>
        <dbReference type="SAM" id="MobiDB-lite"/>
    </source>
</evidence>